<comment type="subcellular location">
    <subcellularLocation>
        <location evidence="1">Nucleus</location>
    </subcellularLocation>
</comment>
<keyword evidence="3" id="KW-0863">Zinc-finger</keyword>
<sequence length="410" mass="45760">MSQHLHLLNCVANTKSVSSPLVKSHTLDQYVQHINAKKTLSPKSLKTVLVYFICEADLPLSITKSTAFRALLELCNPAVTNILVLRASLTAHLTNFYFYHKESIRDYLLSNEINVSFTKDAWTSPNITAYLAVTAHYIDTELKLISIIIGLTEIKGNHLGASLATQFMNVLHQYNLDQKIICITTNNASVNNRMAQEIKAICPRFCSKANAVGCMAHTIHLAARNGLKALGTNSGDSINSTNEDNFNPISISSLVDPPDGLHLQYNSIISKISRLASYLYHSPQRQNKVVTTVNLIYEKNKPGNAKTLLSQVPTQWNSTYGMLKQALQEKDACNHFCTPEDLACYWLSPLEWQKAKVMVQFLEPLYKATLLICGSTYPTINQELPLYILLIKAIRQVSEQYDVAPMEPAA</sequence>
<accession>A0A9Q3CTT8</accession>
<evidence type="ECO:0000256" key="3">
    <source>
        <dbReference type="ARBA" id="ARBA00022771"/>
    </source>
</evidence>
<dbReference type="Proteomes" id="UP000765509">
    <property type="component" value="Unassembled WGS sequence"/>
</dbReference>
<protein>
    <submittedName>
        <fullName evidence="6">Uncharacterized protein</fullName>
    </submittedName>
</protein>
<proteinExistence type="predicted"/>
<comment type="caution">
    <text evidence="6">The sequence shown here is derived from an EMBL/GenBank/DDBJ whole genome shotgun (WGS) entry which is preliminary data.</text>
</comment>
<name>A0A9Q3CTT8_9BASI</name>
<evidence type="ECO:0000313" key="7">
    <source>
        <dbReference type="Proteomes" id="UP000765509"/>
    </source>
</evidence>
<dbReference type="OrthoDB" id="2506934at2759"/>
<dbReference type="AlphaFoldDB" id="A0A9Q3CTT8"/>
<evidence type="ECO:0000256" key="4">
    <source>
        <dbReference type="ARBA" id="ARBA00022833"/>
    </source>
</evidence>
<dbReference type="InterPro" id="IPR012337">
    <property type="entry name" value="RNaseH-like_sf"/>
</dbReference>
<keyword evidence="7" id="KW-1185">Reference proteome</keyword>
<organism evidence="6 7">
    <name type="scientific">Austropuccinia psidii MF-1</name>
    <dbReference type="NCBI Taxonomy" id="1389203"/>
    <lineage>
        <taxon>Eukaryota</taxon>
        <taxon>Fungi</taxon>
        <taxon>Dikarya</taxon>
        <taxon>Basidiomycota</taxon>
        <taxon>Pucciniomycotina</taxon>
        <taxon>Pucciniomycetes</taxon>
        <taxon>Pucciniales</taxon>
        <taxon>Sphaerophragmiaceae</taxon>
        <taxon>Austropuccinia</taxon>
    </lineage>
</organism>
<dbReference type="EMBL" id="AVOT02009746">
    <property type="protein sequence ID" value="MBW0488743.1"/>
    <property type="molecule type" value="Genomic_DNA"/>
</dbReference>
<dbReference type="SUPFAM" id="SSF53098">
    <property type="entry name" value="Ribonuclease H-like"/>
    <property type="match status" value="1"/>
</dbReference>
<dbReference type="InterPro" id="IPR052035">
    <property type="entry name" value="ZnF_BED_domain_contain"/>
</dbReference>
<reference evidence="6" key="1">
    <citation type="submission" date="2021-03" db="EMBL/GenBank/DDBJ databases">
        <title>Draft genome sequence of rust myrtle Austropuccinia psidii MF-1, a brazilian biotype.</title>
        <authorList>
            <person name="Quecine M.C."/>
            <person name="Pachon D.M.R."/>
            <person name="Bonatelli M.L."/>
            <person name="Correr F.H."/>
            <person name="Franceschini L.M."/>
            <person name="Leite T.F."/>
            <person name="Margarido G.R.A."/>
            <person name="Almeida C.A."/>
            <person name="Ferrarezi J.A."/>
            <person name="Labate C.A."/>
        </authorList>
    </citation>
    <scope>NUCLEOTIDE SEQUENCE</scope>
    <source>
        <strain evidence="6">MF-1</strain>
    </source>
</reference>
<gene>
    <name evidence="6" type="ORF">O181_028458</name>
</gene>
<evidence type="ECO:0000256" key="1">
    <source>
        <dbReference type="ARBA" id="ARBA00004123"/>
    </source>
</evidence>
<dbReference type="PANTHER" id="PTHR46481:SF10">
    <property type="entry name" value="ZINC FINGER BED DOMAIN-CONTAINING PROTEIN 39"/>
    <property type="match status" value="1"/>
</dbReference>
<keyword evidence="4" id="KW-0862">Zinc</keyword>
<dbReference type="GO" id="GO:0005634">
    <property type="term" value="C:nucleus"/>
    <property type="evidence" value="ECO:0007669"/>
    <property type="project" value="UniProtKB-SubCell"/>
</dbReference>
<evidence type="ECO:0000313" key="6">
    <source>
        <dbReference type="EMBL" id="MBW0488743.1"/>
    </source>
</evidence>
<dbReference type="PANTHER" id="PTHR46481">
    <property type="entry name" value="ZINC FINGER BED DOMAIN-CONTAINING PROTEIN 4"/>
    <property type="match status" value="1"/>
</dbReference>
<keyword evidence="2" id="KW-0479">Metal-binding</keyword>
<dbReference type="GO" id="GO:0008270">
    <property type="term" value="F:zinc ion binding"/>
    <property type="evidence" value="ECO:0007669"/>
    <property type="project" value="UniProtKB-KW"/>
</dbReference>
<evidence type="ECO:0000256" key="2">
    <source>
        <dbReference type="ARBA" id="ARBA00022723"/>
    </source>
</evidence>
<evidence type="ECO:0000256" key="5">
    <source>
        <dbReference type="ARBA" id="ARBA00023242"/>
    </source>
</evidence>
<keyword evidence="5" id="KW-0539">Nucleus</keyword>